<dbReference type="EMBL" id="BPLQ01013231">
    <property type="protein sequence ID" value="GIY70797.1"/>
    <property type="molecule type" value="Genomic_DNA"/>
</dbReference>
<keyword evidence="2" id="KW-1185">Reference proteome</keyword>
<reference evidence="1 2" key="1">
    <citation type="submission" date="2021-06" db="EMBL/GenBank/DDBJ databases">
        <title>Caerostris darwini draft genome.</title>
        <authorList>
            <person name="Kono N."/>
            <person name="Arakawa K."/>
        </authorList>
    </citation>
    <scope>NUCLEOTIDE SEQUENCE [LARGE SCALE GENOMIC DNA]</scope>
</reference>
<organism evidence="1 2">
    <name type="scientific">Caerostris darwini</name>
    <dbReference type="NCBI Taxonomy" id="1538125"/>
    <lineage>
        <taxon>Eukaryota</taxon>
        <taxon>Metazoa</taxon>
        <taxon>Ecdysozoa</taxon>
        <taxon>Arthropoda</taxon>
        <taxon>Chelicerata</taxon>
        <taxon>Arachnida</taxon>
        <taxon>Araneae</taxon>
        <taxon>Araneomorphae</taxon>
        <taxon>Entelegynae</taxon>
        <taxon>Araneoidea</taxon>
        <taxon>Araneidae</taxon>
        <taxon>Caerostris</taxon>
    </lineage>
</organism>
<dbReference type="AlphaFoldDB" id="A0AAV4VKR7"/>
<gene>
    <name evidence="1" type="ORF">CDAR_73571</name>
</gene>
<comment type="caution">
    <text evidence="1">The sequence shown here is derived from an EMBL/GenBank/DDBJ whole genome shotgun (WGS) entry which is preliminary data.</text>
</comment>
<evidence type="ECO:0000313" key="1">
    <source>
        <dbReference type="EMBL" id="GIY70797.1"/>
    </source>
</evidence>
<protein>
    <submittedName>
        <fullName evidence="1">Uncharacterized protein</fullName>
    </submittedName>
</protein>
<evidence type="ECO:0000313" key="2">
    <source>
        <dbReference type="Proteomes" id="UP001054837"/>
    </source>
</evidence>
<proteinExistence type="predicted"/>
<accession>A0AAV4VKR7</accession>
<name>A0AAV4VKR7_9ARAC</name>
<sequence length="74" mass="7986">MEGDFIYRVPSIWNPRGRSAAHGATVRREGSLQIRGMTQCAALALYGGGGSFLSLRPRAPFADVAARHLTRTQG</sequence>
<dbReference type="Proteomes" id="UP001054837">
    <property type="component" value="Unassembled WGS sequence"/>
</dbReference>